<protein>
    <recommendedName>
        <fullName evidence="4">Cytochrome P450 monooxygenase</fullName>
    </recommendedName>
</protein>
<feature type="binding site" description="axial binding residue" evidence="1">
    <location>
        <position position="490"/>
    </location>
    <ligand>
        <name>heme</name>
        <dbReference type="ChEBI" id="CHEBI:30413"/>
    </ligand>
    <ligandPart>
        <name>Fe</name>
        <dbReference type="ChEBI" id="CHEBI:18248"/>
    </ligandPart>
</feature>
<dbReference type="InterPro" id="IPR050121">
    <property type="entry name" value="Cytochrome_P450_monoxygenase"/>
</dbReference>
<dbReference type="InParanoid" id="A0A2T3AXI4"/>
<dbReference type="GO" id="GO:0004497">
    <property type="term" value="F:monooxygenase activity"/>
    <property type="evidence" value="ECO:0007669"/>
    <property type="project" value="InterPro"/>
</dbReference>
<dbReference type="GeneID" id="36570820"/>
<dbReference type="FunFam" id="1.10.630.10:FF:000090">
    <property type="entry name" value="Cytochrome P450 monooxygenase"/>
    <property type="match status" value="1"/>
</dbReference>
<dbReference type="SUPFAM" id="SSF48264">
    <property type="entry name" value="Cytochrome P450"/>
    <property type="match status" value="1"/>
</dbReference>
<sequence>MSSQSFYLVGDEPVTAKAILISEKDDLKSLKKTLAEIFHIAGKQDLGFQNHEQALDSLSEILSSSAPVGITLDGHGVRRIQGPEGLPAVGSYYEVFPDHLGNHDRLFKKYGPVIKTTNMGKTTYLTNDPAIGQIALSESQFFTKKITPNHPLFGLKDNTALFLGDTETANWAAGHKWIPPCMSPKAVRHYTPLMQNCVRDAFKVFDELDARNESWNVYQYMLKLASGFIGKIVLGMDFHQMDEIESPIHPIVSMIALSLSLNKKVTSRGEWYTYLPFGDPQRLRDVRKAMYAALAVQVDAARQDIGSDLPLHDAALDAKCVLDYLLRAVDNQGKKLPIDLVYSNMVVMSGAGFTTTSSLLSWLLYCVVAYPGNQERILQELVDHGINENTQWTPELSSSLHFVGNFIKETQRLHNPSFQPGRTSKTEVILPGGYRLPPNEVIISALHAIHTNPKIWTNPQRFDPDRWDSDEVKNIPAGSYIPFATGPRGCIGFNLALAEVKVLLPELVYRYEFSQDGDTAIEYDPEFQLIRPVNLYVRAKKRTVWPKPSAKV</sequence>
<dbReference type="AlphaFoldDB" id="A0A2T3AXI4"/>
<dbReference type="EMBL" id="KZ679013">
    <property type="protein sequence ID" value="PSS14778.1"/>
    <property type="molecule type" value="Genomic_DNA"/>
</dbReference>
<dbReference type="STRING" id="857342.A0A2T3AXI4"/>
<dbReference type="PRINTS" id="PR00385">
    <property type="entry name" value="P450"/>
</dbReference>
<dbReference type="InterPro" id="IPR002401">
    <property type="entry name" value="Cyt_P450_E_grp-I"/>
</dbReference>
<dbReference type="OrthoDB" id="1470350at2759"/>
<dbReference type="PANTHER" id="PTHR24305">
    <property type="entry name" value="CYTOCHROME P450"/>
    <property type="match status" value="1"/>
</dbReference>
<evidence type="ECO:0000313" key="2">
    <source>
        <dbReference type="EMBL" id="PSS14778.1"/>
    </source>
</evidence>
<evidence type="ECO:0008006" key="4">
    <source>
        <dbReference type="Google" id="ProtNLM"/>
    </source>
</evidence>
<dbReference type="InterPro" id="IPR001128">
    <property type="entry name" value="Cyt_P450"/>
</dbReference>
<dbReference type="Gene3D" id="1.10.630.10">
    <property type="entry name" value="Cytochrome P450"/>
    <property type="match status" value="1"/>
</dbReference>
<keyword evidence="3" id="KW-1185">Reference proteome</keyword>
<dbReference type="InterPro" id="IPR036396">
    <property type="entry name" value="Cyt_P450_sf"/>
</dbReference>
<dbReference type="GO" id="GO:0016705">
    <property type="term" value="F:oxidoreductase activity, acting on paired donors, with incorporation or reduction of molecular oxygen"/>
    <property type="evidence" value="ECO:0007669"/>
    <property type="project" value="InterPro"/>
</dbReference>
<dbReference type="PANTHER" id="PTHR24305:SF87">
    <property type="entry name" value="CYTOCHROME P450 MONOOXYGENASE ALND-RELATED"/>
    <property type="match status" value="1"/>
</dbReference>
<dbReference type="Proteomes" id="UP000241818">
    <property type="component" value="Unassembled WGS sequence"/>
</dbReference>
<reference evidence="2 3" key="1">
    <citation type="journal article" date="2018" name="New Phytol.">
        <title>Comparative genomics and transcriptomics depict ericoid mycorrhizal fungi as versatile saprotrophs and plant mutualists.</title>
        <authorList>
            <person name="Martino E."/>
            <person name="Morin E."/>
            <person name="Grelet G.A."/>
            <person name="Kuo A."/>
            <person name="Kohler A."/>
            <person name="Daghino S."/>
            <person name="Barry K.W."/>
            <person name="Cichocki N."/>
            <person name="Clum A."/>
            <person name="Dockter R.B."/>
            <person name="Hainaut M."/>
            <person name="Kuo R.C."/>
            <person name="LaButti K."/>
            <person name="Lindahl B.D."/>
            <person name="Lindquist E.A."/>
            <person name="Lipzen A."/>
            <person name="Khouja H.R."/>
            <person name="Magnuson J."/>
            <person name="Murat C."/>
            <person name="Ohm R.A."/>
            <person name="Singer S.W."/>
            <person name="Spatafora J.W."/>
            <person name="Wang M."/>
            <person name="Veneault-Fourrey C."/>
            <person name="Henrissat B."/>
            <person name="Grigoriev I.V."/>
            <person name="Martin F.M."/>
            <person name="Perotto S."/>
        </authorList>
    </citation>
    <scope>NUCLEOTIDE SEQUENCE [LARGE SCALE GENOMIC DNA]</scope>
    <source>
        <strain evidence="2 3">ATCC 22711</strain>
    </source>
</reference>
<dbReference type="GO" id="GO:0020037">
    <property type="term" value="F:heme binding"/>
    <property type="evidence" value="ECO:0007669"/>
    <property type="project" value="InterPro"/>
</dbReference>
<accession>A0A2T3AXI4</accession>
<keyword evidence="1" id="KW-0349">Heme</keyword>
<name>A0A2T3AXI4_AMORE</name>
<keyword evidence="1" id="KW-0479">Metal-binding</keyword>
<dbReference type="CDD" id="cd00302">
    <property type="entry name" value="cytochrome_P450"/>
    <property type="match status" value="1"/>
</dbReference>
<organism evidence="2 3">
    <name type="scientific">Amorphotheca resinae ATCC 22711</name>
    <dbReference type="NCBI Taxonomy" id="857342"/>
    <lineage>
        <taxon>Eukaryota</taxon>
        <taxon>Fungi</taxon>
        <taxon>Dikarya</taxon>
        <taxon>Ascomycota</taxon>
        <taxon>Pezizomycotina</taxon>
        <taxon>Leotiomycetes</taxon>
        <taxon>Helotiales</taxon>
        <taxon>Amorphothecaceae</taxon>
        <taxon>Amorphotheca</taxon>
    </lineage>
</organism>
<gene>
    <name evidence="2" type="ORF">M430DRAFT_141948</name>
</gene>
<dbReference type="Pfam" id="PF00067">
    <property type="entry name" value="p450"/>
    <property type="match status" value="1"/>
</dbReference>
<evidence type="ECO:0000313" key="3">
    <source>
        <dbReference type="Proteomes" id="UP000241818"/>
    </source>
</evidence>
<proteinExistence type="predicted"/>
<keyword evidence="1" id="KW-0408">Iron</keyword>
<dbReference type="RefSeq" id="XP_024719377.1">
    <property type="nucleotide sequence ID" value="XM_024862739.1"/>
</dbReference>
<comment type="cofactor">
    <cofactor evidence="1">
        <name>heme</name>
        <dbReference type="ChEBI" id="CHEBI:30413"/>
    </cofactor>
</comment>
<dbReference type="PRINTS" id="PR00463">
    <property type="entry name" value="EP450I"/>
</dbReference>
<evidence type="ECO:0000256" key="1">
    <source>
        <dbReference type="PIRSR" id="PIRSR602401-1"/>
    </source>
</evidence>
<dbReference type="GO" id="GO:0005506">
    <property type="term" value="F:iron ion binding"/>
    <property type="evidence" value="ECO:0007669"/>
    <property type="project" value="InterPro"/>
</dbReference>